<evidence type="ECO:0008006" key="4">
    <source>
        <dbReference type="Google" id="ProtNLM"/>
    </source>
</evidence>
<feature type="region of interest" description="Disordered" evidence="1">
    <location>
        <begin position="1"/>
        <end position="40"/>
    </location>
</feature>
<dbReference type="SUPFAM" id="SSF160214">
    <property type="entry name" value="FlaG-like"/>
    <property type="match status" value="1"/>
</dbReference>
<evidence type="ECO:0000313" key="3">
    <source>
        <dbReference type="Proteomes" id="UP000308054"/>
    </source>
</evidence>
<protein>
    <recommendedName>
        <fullName evidence="4">Flagellar protein FlaG</fullName>
    </recommendedName>
</protein>
<reference evidence="2 3" key="1">
    <citation type="journal article" date="2017" name="Int. J. Syst. Evol. Microbiol.">
        <title>Marinicauda algicola sp. nov., isolated from a marine red alga Rhodosorus marinus.</title>
        <authorList>
            <person name="Jeong S.E."/>
            <person name="Jeon S.H."/>
            <person name="Chun B.H."/>
            <person name="Kim D.W."/>
            <person name="Jeon C.O."/>
        </authorList>
    </citation>
    <scope>NUCLEOTIDE SEQUENCE [LARGE SCALE GENOMIC DNA]</scope>
    <source>
        <strain evidence="2 3">JCM 31718</strain>
    </source>
</reference>
<accession>A0A4S2GWX6</accession>
<comment type="caution">
    <text evidence="2">The sequence shown here is derived from an EMBL/GenBank/DDBJ whole genome shotgun (WGS) entry which is preliminary data.</text>
</comment>
<keyword evidence="3" id="KW-1185">Reference proteome</keyword>
<feature type="compositionally biased region" description="Basic and acidic residues" evidence="1">
    <location>
        <begin position="18"/>
        <end position="40"/>
    </location>
</feature>
<dbReference type="Gene3D" id="3.30.160.170">
    <property type="entry name" value="FlaG-like"/>
    <property type="match status" value="1"/>
</dbReference>
<dbReference type="RefSeq" id="WP_135997556.1">
    <property type="nucleotide sequence ID" value="NZ_CP071057.1"/>
</dbReference>
<dbReference type="InterPro" id="IPR035924">
    <property type="entry name" value="FlaG-like_sf"/>
</dbReference>
<dbReference type="InterPro" id="IPR005186">
    <property type="entry name" value="FlaG"/>
</dbReference>
<sequence>MERLTTGATGVRSGLDVRIAEPVEPARKDPRGSNKSDLSSKDELRAFEALDIDDQVAAIEKMRETVSALEYNRLKIDRHEESGQFIYRIFNEDTGETIRRWPPQSYLDLMVFLRDGYPLINERA</sequence>
<name>A0A4S2GWX6_9PROT</name>
<dbReference type="Proteomes" id="UP000308054">
    <property type="component" value="Unassembled WGS sequence"/>
</dbReference>
<organism evidence="2 3">
    <name type="scientific">Marinicauda algicola</name>
    <dbReference type="NCBI Taxonomy" id="2029849"/>
    <lineage>
        <taxon>Bacteria</taxon>
        <taxon>Pseudomonadati</taxon>
        <taxon>Pseudomonadota</taxon>
        <taxon>Alphaproteobacteria</taxon>
        <taxon>Maricaulales</taxon>
        <taxon>Maricaulaceae</taxon>
        <taxon>Marinicauda</taxon>
    </lineage>
</organism>
<dbReference type="OrthoDB" id="8481134at2"/>
<dbReference type="AlphaFoldDB" id="A0A4S2GWX6"/>
<evidence type="ECO:0000313" key="2">
    <source>
        <dbReference type="EMBL" id="TGY87252.1"/>
    </source>
</evidence>
<evidence type="ECO:0000256" key="1">
    <source>
        <dbReference type="SAM" id="MobiDB-lite"/>
    </source>
</evidence>
<dbReference type="Pfam" id="PF03646">
    <property type="entry name" value="FlaG"/>
    <property type="match status" value="1"/>
</dbReference>
<proteinExistence type="predicted"/>
<dbReference type="EMBL" id="SRXW01000007">
    <property type="protein sequence ID" value="TGY87252.1"/>
    <property type="molecule type" value="Genomic_DNA"/>
</dbReference>
<gene>
    <name evidence="2" type="ORF">E5163_16190</name>
</gene>